<feature type="region of interest" description="Disordered" evidence="1">
    <location>
        <begin position="322"/>
        <end position="407"/>
    </location>
</feature>
<protein>
    <submittedName>
        <fullName evidence="3">Echinoderm microtubule-associated protein</fullName>
    </submittedName>
</protein>
<comment type="caution">
    <text evidence="3">The sequence shown here is derived from an EMBL/GenBank/DDBJ whole genome shotgun (WGS) entry which is preliminary data.</text>
</comment>
<keyword evidence="4" id="KW-1185">Reference proteome</keyword>
<dbReference type="SMART" id="SM00537">
    <property type="entry name" value="DCX"/>
    <property type="match status" value="1"/>
</dbReference>
<dbReference type="InterPro" id="IPR003533">
    <property type="entry name" value="Doublecortin_dom"/>
</dbReference>
<sequence>MPASVRGAGGNRRRPWTPPIITITDTDAERDLVDLFGEGDFRTELADGEEPSPPPLPPEGDQSSTATSNGKSSSSETGNSRLPKIPTTVKEEKEEMLLHSAAAPPSDRRWATRRKTGVQRVGAARTRTATAPAQAAAPAAAPARPGAGRRVRVRPHSQMASPREREAAAAARAKDDTAVGYESDSAWDSVPSRYSDASGQWRARRATFFRNGDPWFQGLQMRFVPGRDFASLEALCAKISDRIDLPNGARYVFTMDGTRVRLIQELQDGSCYVCSSSRTFQVTERPLGPIVSVFHRLYRSATDHGSTCIHCILKQQRRAQPTLRKVPYGMKSLGRRTQPDPESTPRREKPRRHRVKPLSPVVRRGFGRTAGGGGSSSGGSGGSGGAPAEVTEPVDSGGKGGRRSGDGRVIKIVNNDDHSVQVKSFSQLRNDFAETDTFYLSGGGQTTVRGTKVTTDTAFRTLEDRKLDKIMRRYNSEPTLPG</sequence>
<gene>
    <name evidence="3" type="primary">DCX-EMAP_5</name>
    <name evidence="3" type="ORF">FJT64_022493</name>
</gene>
<dbReference type="Gene3D" id="3.10.20.230">
    <property type="entry name" value="Doublecortin domain"/>
    <property type="match status" value="1"/>
</dbReference>
<dbReference type="OrthoDB" id="6365783at2759"/>
<evidence type="ECO:0000256" key="1">
    <source>
        <dbReference type="SAM" id="MobiDB-lite"/>
    </source>
</evidence>
<evidence type="ECO:0000313" key="4">
    <source>
        <dbReference type="Proteomes" id="UP000440578"/>
    </source>
</evidence>
<reference evidence="3 4" key="1">
    <citation type="submission" date="2019-07" db="EMBL/GenBank/DDBJ databases">
        <title>Draft genome assembly of a fouling barnacle, Amphibalanus amphitrite (Darwin, 1854): The first reference genome for Thecostraca.</title>
        <authorList>
            <person name="Kim W."/>
        </authorList>
    </citation>
    <scope>NUCLEOTIDE SEQUENCE [LARGE SCALE GENOMIC DNA]</scope>
    <source>
        <strain evidence="3">SNU_AA5</strain>
        <tissue evidence="3">Soma without cirri and trophi</tissue>
    </source>
</reference>
<feature type="compositionally biased region" description="Basic and acidic residues" evidence="1">
    <location>
        <begin position="337"/>
        <end position="347"/>
    </location>
</feature>
<dbReference type="Proteomes" id="UP000440578">
    <property type="component" value="Unassembled WGS sequence"/>
</dbReference>
<accession>A0A6A4WQB7</accession>
<feature type="compositionally biased region" description="Gly residues" evidence="1">
    <location>
        <begin position="368"/>
        <end position="385"/>
    </location>
</feature>
<dbReference type="GO" id="GO:0035556">
    <property type="term" value="P:intracellular signal transduction"/>
    <property type="evidence" value="ECO:0007669"/>
    <property type="project" value="InterPro"/>
</dbReference>
<dbReference type="InterPro" id="IPR036572">
    <property type="entry name" value="Doublecortin_dom_sf"/>
</dbReference>
<dbReference type="PROSITE" id="PS50309">
    <property type="entry name" value="DC"/>
    <property type="match status" value="1"/>
</dbReference>
<feature type="region of interest" description="Disordered" evidence="1">
    <location>
        <begin position="1"/>
        <end position="175"/>
    </location>
</feature>
<dbReference type="AlphaFoldDB" id="A0A6A4WQB7"/>
<feature type="compositionally biased region" description="Low complexity" evidence="1">
    <location>
        <begin position="63"/>
        <end position="80"/>
    </location>
</feature>
<evidence type="ECO:0000313" key="3">
    <source>
        <dbReference type="EMBL" id="KAF0305944.1"/>
    </source>
</evidence>
<dbReference type="Pfam" id="PF03607">
    <property type="entry name" value="DCX"/>
    <property type="match status" value="1"/>
</dbReference>
<feature type="compositionally biased region" description="Basic and acidic residues" evidence="1">
    <location>
        <begin position="162"/>
        <end position="175"/>
    </location>
</feature>
<proteinExistence type="predicted"/>
<feature type="domain" description="Doublecortin" evidence="2">
    <location>
        <begin position="204"/>
        <end position="286"/>
    </location>
</feature>
<feature type="compositionally biased region" description="Low complexity" evidence="1">
    <location>
        <begin position="119"/>
        <end position="146"/>
    </location>
</feature>
<organism evidence="3 4">
    <name type="scientific">Amphibalanus amphitrite</name>
    <name type="common">Striped barnacle</name>
    <name type="synonym">Balanus amphitrite</name>
    <dbReference type="NCBI Taxonomy" id="1232801"/>
    <lineage>
        <taxon>Eukaryota</taxon>
        <taxon>Metazoa</taxon>
        <taxon>Ecdysozoa</taxon>
        <taxon>Arthropoda</taxon>
        <taxon>Crustacea</taxon>
        <taxon>Multicrustacea</taxon>
        <taxon>Cirripedia</taxon>
        <taxon>Thoracica</taxon>
        <taxon>Thoracicalcarea</taxon>
        <taxon>Balanomorpha</taxon>
        <taxon>Balanoidea</taxon>
        <taxon>Balanidae</taxon>
        <taxon>Amphibalaninae</taxon>
        <taxon>Amphibalanus</taxon>
    </lineage>
</organism>
<feature type="compositionally biased region" description="Basic and acidic residues" evidence="1">
    <location>
        <begin position="27"/>
        <end position="45"/>
    </location>
</feature>
<dbReference type="SUPFAM" id="SSF89837">
    <property type="entry name" value="Doublecortin (DC)"/>
    <property type="match status" value="1"/>
</dbReference>
<name>A0A6A4WQB7_AMPAM</name>
<dbReference type="EMBL" id="VIIS01000710">
    <property type="protein sequence ID" value="KAF0305944.1"/>
    <property type="molecule type" value="Genomic_DNA"/>
</dbReference>
<evidence type="ECO:0000259" key="2">
    <source>
        <dbReference type="PROSITE" id="PS50309"/>
    </source>
</evidence>